<evidence type="ECO:0000256" key="1">
    <source>
        <dbReference type="SAM" id="Phobius"/>
    </source>
</evidence>
<sequence length="246" mass="29248">MQKYTLSLQLFDASILDWQTLSYFVSLISIILLIFTMIEMIRQRRESYRPKLLIKTESIQIETNNKNIPTVWRNPTNKDKRTEGYFDLRVYNIGLGPATDIQIKWEIPKQKIIKKFKDYSPVLNNNNKLRYVTTKGSLEYELFQEDDLSIRKESFLMNNDFFYISLPTSIFYYFSIISHYISKKSNYGERIELDPMKLELSYFDIGKKKIQERMTLDTEFISMYNDDGRENDQVIAIGDIHVINDT</sequence>
<accession>A0A5C1QFA7</accession>
<keyword evidence="1" id="KW-0812">Transmembrane</keyword>
<gene>
    <name evidence="2" type="ORF">EXM22_01900</name>
</gene>
<dbReference type="AlphaFoldDB" id="A0A5C1QFA7"/>
<name>A0A5C1QFA7_9SPIO</name>
<evidence type="ECO:0000313" key="3">
    <source>
        <dbReference type="Proteomes" id="UP000324209"/>
    </source>
</evidence>
<proteinExistence type="predicted"/>
<dbReference type="Proteomes" id="UP000324209">
    <property type="component" value="Chromosome"/>
</dbReference>
<evidence type="ECO:0000313" key="2">
    <source>
        <dbReference type="EMBL" id="QEN06803.1"/>
    </source>
</evidence>
<organism evidence="2 3">
    <name type="scientific">Oceanispirochaeta crateris</name>
    <dbReference type="NCBI Taxonomy" id="2518645"/>
    <lineage>
        <taxon>Bacteria</taxon>
        <taxon>Pseudomonadati</taxon>
        <taxon>Spirochaetota</taxon>
        <taxon>Spirochaetia</taxon>
        <taxon>Spirochaetales</taxon>
        <taxon>Spirochaetaceae</taxon>
        <taxon>Oceanispirochaeta</taxon>
    </lineage>
</organism>
<keyword evidence="3" id="KW-1185">Reference proteome</keyword>
<reference evidence="2 3" key="1">
    <citation type="submission" date="2019-02" db="EMBL/GenBank/DDBJ databases">
        <title>Complete Genome Sequence and Methylome Analysis of free living Spirochaetas.</title>
        <authorList>
            <person name="Fomenkov A."/>
            <person name="Dubinina G."/>
            <person name="Leshcheva N."/>
            <person name="Mikheeva N."/>
            <person name="Grabovich M."/>
            <person name="Vincze T."/>
            <person name="Roberts R.J."/>
        </authorList>
    </citation>
    <scope>NUCLEOTIDE SEQUENCE [LARGE SCALE GENOMIC DNA]</scope>
    <source>
        <strain evidence="2 3">K2</strain>
    </source>
</reference>
<protein>
    <submittedName>
        <fullName evidence="2">Uncharacterized protein</fullName>
    </submittedName>
</protein>
<feature type="transmembrane region" description="Helical" evidence="1">
    <location>
        <begin position="20"/>
        <end position="41"/>
    </location>
</feature>
<dbReference type="RefSeq" id="WP_149484886.1">
    <property type="nucleotide sequence ID" value="NZ_CP036150.1"/>
</dbReference>
<feature type="transmembrane region" description="Helical" evidence="1">
    <location>
        <begin position="161"/>
        <end position="181"/>
    </location>
</feature>
<dbReference type="EMBL" id="CP036150">
    <property type="protein sequence ID" value="QEN06803.1"/>
    <property type="molecule type" value="Genomic_DNA"/>
</dbReference>
<keyword evidence="1" id="KW-0472">Membrane</keyword>
<dbReference type="KEGG" id="ock:EXM22_01900"/>
<keyword evidence="1" id="KW-1133">Transmembrane helix</keyword>